<dbReference type="InterPro" id="IPR036116">
    <property type="entry name" value="FN3_sf"/>
</dbReference>
<proteinExistence type="predicted"/>
<dbReference type="SUPFAM" id="SSF49265">
    <property type="entry name" value="Fibronectin type III"/>
    <property type="match status" value="1"/>
</dbReference>
<evidence type="ECO:0000259" key="2">
    <source>
        <dbReference type="PROSITE" id="PS50853"/>
    </source>
</evidence>
<feature type="region of interest" description="Disordered" evidence="1">
    <location>
        <begin position="1"/>
        <end position="27"/>
    </location>
</feature>
<accession>A0ABW1ART6</accession>
<dbReference type="CDD" id="cd00063">
    <property type="entry name" value="FN3"/>
    <property type="match status" value="1"/>
</dbReference>
<dbReference type="Pfam" id="PF24801">
    <property type="entry name" value="FNIII-A_GpJ"/>
    <property type="match status" value="1"/>
</dbReference>
<dbReference type="PROSITE" id="PS50853">
    <property type="entry name" value="FN3"/>
    <property type="match status" value="1"/>
</dbReference>
<dbReference type="InterPro" id="IPR003961">
    <property type="entry name" value="FN3_dom"/>
</dbReference>
<sequence length="1220" mass="131060">MDRITIRGAGGGKQKSSARTPVESPDSLRSRQYARVIDLVSEGEIVGLVDGLKSIYLDDVPLQNGDGSFNFDGVAVQVRSGTQNQTHIEGFPSVESEEAVSAQVLQGSPITRSITNTNADAIRVTLNIPALVNQDAKTGDMTGASVQIAIDVQNNGGGWGQVVLDTIGGKTTTGYYREYRIPLPSGGPWNVRVRRVTADSTSSMLRNETWWSSYTIIADTKLRYPNSALVALQVDAEQFDRIPTRGYHMRGRQIRVPSNYNPTTRAYSGVWDGTFQVAYTNNPAWVFYDIHINDRFGLGEYIDVAQIDKWALYAIAQYCDELVPDGFGGLEPRFTCFLYEQQRAEAYKFISALASVFRGVTYWALGQISAVQDRPALPIAQFTAASVVGGQFSYEGTGGKSRHTVALVTWLDPADRYRQTVESVIDDEAVARYGVIETEVVAVGCTSRGQAHRFGKWLIYSETHETETVTFRAGLDAARIYPGAIIQTLDPFRAGKRYGGRLAAATTSVLTLDAPVTLQPGVTYSVTVVLPSGDLQARAVVWAGSVDTQVTSLALVTALSAEPLPWSIWVLAGSNLVPEQWRVLSSVESDPGIVEITALQHDPGKFGAVENSIVLEPRPVSSIDSRPGAVVGLMAETAMRMVNAAGMSTRITVSWMPPAAGAVARYVVAWRRDSENWRQDTVSTTSFDIEDTPVGMYAIRIIAVSALGRQGPAVEILHTVDESAVAPDITGIRLNPSWSGRDCPIAWGPLAGAYQYRVRVFDGATQLREDWTGLPQYVYTYAANLADGGPRRAVRFEVIGFTLVGQSASPAQISVNNPPPAVPSGIAVEAGPGQVAVSAIRPADPDLRGMIVWMHPDDTVPTIEDNVIYRGGDNAYIQTGLQPGIPMYFKLAFVDEFGESGLNISPSVSGTPLASGGVVRVTALPASPDDVGGELAVFLNVADQAVRGLYGWDGAAWKYTRDGAYLVANSVTADRIAVANLSAISANLGTMMAGNMTLDALGFVRGGQTNYNTGAGFWMGFHAGQYRFSMGNANQDRLTFDALGLAVQGVFRITDTVQSGVIANPDFSNAYAGWYQSNGTPVQQPYDGVNALWGYTTTPLLNTVATLTMDGVTDSGDPQCRSAAFPVAPGQIINLTLRVNVQDLSTGGYAGTLLAVVRAHYSTDAGFASAVVTAPDISEMIWQEMIDDLVGADADDFTDISLSFYPPETARFCSLAVGVD</sequence>
<keyword evidence="4" id="KW-1185">Reference proteome</keyword>
<evidence type="ECO:0000313" key="3">
    <source>
        <dbReference type="EMBL" id="MFC5769818.1"/>
    </source>
</evidence>
<dbReference type="InterPro" id="IPR053171">
    <property type="entry name" value="Viral_Tip_Attach_Protein"/>
</dbReference>
<reference evidence="4" key="1">
    <citation type="journal article" date="2019" name="Int. J. Syst. Evol. Microbiol.">
        <title>The Global Catalogue of Microorganisms (GCM) 10K type strain sequencing project: providing services to taxonomists for standard genome sequencing and annotation.</title>
        <authorList>
            <consortium name="The Broad Institute Genomics Platform"/>
            <consortium name="The Broad Institute Genome Sequencing Center for Infectious Disease"/>
            <person name="Wu L."/>
            <person name="Ma J."/>
        </authorList>
    </citation>
    <scope>NUCLEOTIDE SEQUENCE [LARGE SCALE GENOMIC DNA]</scope>
    <source>
        <strain evidence="4">SHR3</strain>
    </source>
</reference>
<dbReference type="InterPro" id="IPR032876">
    <property type="entry name" value="J_dom"/>
</dbReference>
<organism evidence="3 4">
    <name type="scientific">Thauera sinica</name>
    <dbReference type="NCBI Taxonomy" id="2665146"/>
    <lineage>
        <taxon>Bacteria</taxon>
        <taxon>Pseudomonadati</taxon>
        <taxon>Pseudomonadota</taxon>
        <taxon>Betaproteobacteria</taxon>
        <taxon>Rhodocyclales</taxon>
        <taxon>Zoogloeaceae</taxon>
        <taxon>Thauera</taxon>
    </lineage>
</organism>
<protein>
    <submittedName>
        <fullName evidence="3">Host specificity protein J</fullName>
    </submittedName>
</protein>
<dbReference type="PANTHER" id="PTHR36251">
    <property type="entry name" value="FELS-1 PROPHAGE HOST SPECIFICITY PROTEIN-RELATED"/>
    <property type="match status" value="1"/>
</dbReference>
<dbReference type="Pfam" id="PF13550">
    <property type="entry name" value="Phage-tail_3"/>
    <property type="match status" value="1"/>
</dbReference>
<dbReference type="Proteomes" id="UP001595974">
    <property type="component" value="Unassembled WGS sequence"/>
</dbReference>
<name>A0ABW1ART6_9RHOO</name>
<evidence type="ECO:0000256" key="1">
    <source>
        <dbReference type="SAM" id="MobiDB-lite"/>
    </source>
</evidence>
<gene>
    <name evidence="3" type="ORF">ACFPTN_10580</name>
</gene>
<comment type="caution">
    <text evidence="3">The sequence shown here is derived from an EMBL/GenBank/DDBJ whole genome shotgun (WGS) entry which is preliminary data.</text>
</comment>
<dbReference type="InterPro" id="IPR013783">
    <property type="entry name" value="Ig-like_fold"/>
</dbReference>
<feature type="domain" description="Fibronectin type-III" evidence="2">
    <location>
        <begin position="635"/>
        <end position="728"/>
    </location>
</feature>
<dbReference type="InterPro" id="IPR055385">
    <property type="entry name" value="GpJ_HDII-ins2"/>
</dbReference>
<dbReference type="Gene3D" id="2.60.40.10">
    <property type="entry name" value="Immunoglobulins"/>
    <property type="match status" value="1"/>
</dbReference>
<dbReference type="EMBL" id="JBHSOG010000042">
    <property type="protein sequence ID" value="MFC5769818.1"/>
    <property type="molecule type" value="Genomic_DNA"/>
</dbReference>
<dbReference type="PANTHER" id="PTHR36251:SF2">
    <property type="entry name" value="GIFSY-2 PROPHAGE HOST SPECIFICITY PROTEIN J, PHAGE LAMBDA"/>
    <property type="match status" value="1"/>
</dbReference>
<dbReference type="RefSeq" id="WP_096447678.1">
    <property type="nucleotide sequence ID" value="NZ_JBHSOG010000042.1"/>
</dbReference>
<evidence type="ECO:0000313" key="4">
    <source>
        <dbReference type="Proteomes" id="UP001595974"/>
    </source>
</evidence>